<gene>
    <name evidence="2" type="ORF">NMK50_09055</name>
</gene>
<dbReference type="Proteomes" id="UP001059475">
    <property type="component" value="Chromosome"/>
</dbReference>
<keyword evidence="3" id="KW-1185">Reference proteome</keyword>
<name>A0ABY5EV18_9HYPH</name>
<reference evidence="2" key="1">
    <citation type="submission" date="2022-07" db="EMBL/GenBank/DDBJ databases">
        <title>First report of Bartonella spp. in marsupials in Brazil, with a description of Bartonella harrusi sp. nov. and new proposal for taxonomic reclassification of species of the genus Bartonella.</title>
        <authorList>
            <person name="Amaral R.B."/>
        </authorList>
    </citation>
    <scope>NUCLEOTIDE SEQUENCE</scope>
    <source>
        <strain evidence="2">117A</strain>
    </source>
</reference>
<evidence type="ECO:0000313" key="3">
    <source>
        <dbReference type="Proteomes" id="UP001059475"/>
    </source>
</evidence>
<keyword evidence="1" id="KW-0472">Membrane</keyword>
<evidence type="ECO:0000313" key="2">
    <source>
        <dbReference type="EMBL" id="UTO28270.1"/>
    </source>
</evidence>
<proteinExistence type="predicted"/>
<evidence type="ECO:0000256" key="1">
    <source>
        <dbReference type="SAM" id="Phobius"/>
    </source>
</evidence>
<sequence length="99" mass="11705">MCLFSAHTKNAKMGKYIVQLKNKLTSMHPWHSRNSNFENISNIFERWKQKSYHTLHHFHNHAIQLKKKSKDNPKTTIALATGVVLTSFFLIRKLTTRRQ</sequence>
<organism evidence="2 3">
    <name type="scientific">Bartonella harrusi</name>
    <dbReference type="NCBI Taxonomy" id="2961895"/>
    <lineage>
        <taxon>Bacteria</taxon>
        <taxon>Pseudomonadati</taxon>
        <taxon>Pseudomonadota</taxon>
        <taxon>Alphaproteobacteria</taxon>
        <taxon>Hyphomicrobiales</taxon>
        <taxon>Bartonellaceae</taxon>
        <taxon>Bartonella</taxon>
    </lineage>
</organism>
<accession>A0ABY5EV18</accession>
<feature type="transmembrane region" description="Helical" evidence="1">
    <location>
        <begin position="75"/>
        <end position="91"/>
    </location>
</feature>
<keyword evidence="1" id="KW-1133">Transmembrane helix</keyword>
<protein>
    <submittedName>
        <fullName evidence="2">Uncharacterized protein</fullName>
    </submittedName>
</protein>
<keyword evidence="1" id="KW-0812">Transmembrane</keyword>
<dbReference type="EMBL" id="CP101114">
    <property type="protein sequence ID" value="UTO28270.1"/>
    <property type="molecule type" value="Genomic_DNA"/>
</dbReference>